<dbReference type="EMBL" id="CM016555">
    <property type="protein sequence ID" value="TKW21620.1"/>
    <property type="molecule type" value="Genomic_DNA"/>
</dbReference>
<dbReference type="Proteomes" id="UP000298652">
    <property type="component" value="Chromosome 4"/>
</dbReference>
<feature type="region of interest" description="Disordered" evidence="1">
    <location>
        <begin position="78"/>
        <end position="99"/>
    </location>
</feature>
<reference evidence="3" key="1">
    <citation type="submission" date="2019-03" db="EMBL/GenBank/DDBJ databases">
        <title>WGS assembly of Setaria viridis.</title>
        <authorList>
            <person name="Huang P."/>
            <person name="Jenkins J."/>
            <person name="Grimwood J."/>
            <person name="Barry K."/>
            <person name="Healey A."/>
            <person name="Mamidi S."/>
            <person name="Sreedasyam A."/>
            <person name="Shu S."/>
            <person name="Feldman M."/>
            <person name="Wu J."/>
            <person name="Yu Y."/>
            <person name="Chen C."/>
            <person name="Johnson J."/>
            <person name="Rokhsar D."/>
            <person name="Baxter I."/>
            <person name="Schmutz J."/>
            <person name="Brutnell T."/>
            <person name="Kellogg E."/>
        </authorList>
    </citation>
    <scope>NUCLEOTIDE SEQUENCE [LARGE SCALE GENOMIC DNA]</scope>
</reference>
<dbReference type="Gramene" id="TKW21620">
    <property type="protein sequence ID" value="TKW21620"/>
    <property type="gene ID" value="SEVIR_4G131500v2"/>
</dbReference>
<accession>A0A4U6UY61</accession>
<organism evidence="3 4">
    <name type="scientific">Setaria viridis</name>
    <name type="common">Green bristlegrass</name>
    <name type="synonym">Setaria italica subsp. viridis</name>
    <dbReference type="NCBI Taxonomy" id="4556"/>
    <lineage>
        <taxon>Eukaryota</taxon>
        <taxon>Viridiplantae</taxon>
        <taxon>Streptophyta</taxon>
        <taxon>Embryophyta</taxon>
        <taxon>Tracheophyta</taxon>
        <taxon>Spermatophyta</taxon>
        <taxon>Magnoliopsida</taxon>
        <taxon>Liliopsida</taxon>
        <taxon>Poales</taxon>
        <taxon>Poaceae</taxon>
        <taxon>PACMAD clade</taxon>
        <taxon>Panicoideae</taxon>
        <taxon>Panicodae</taxon>
        <taxon>Paniceae</taxon>
        <taxon>Cenchrinae</taxon>
        <taxon>Setaria</taxon>
    </lineage>
</organism>
<evidence type="ECO:0000313" key="3">
    <source>
        <dbReference type="EMBL" id="TKW21620.1"/>
    </source>
</evidence>
<dbReference type="Pfam" id="PF12776">
    <property type="entry name" value="Myb_DNA-bind_3"/>
    <property type="match status" value="1"/>
</dbReference>
<dbReference type="PANTHER" id="PTHR47069:SF9">
    <property type="entry name" value="MYB_SANT-LIKE DOMAIN-CONTAINING PROTEIN"/>
    <property type="match status" value="1"/>
</dbReference>
<feature type="region of interest" description="Disordered" evidence="1">
    <location>
        <begin position="148"/>
        <end position="176"/>
    </location>
</feature>
<dbReference type="AlphaFoldDB" id="A0A4U6UY61"/>
<sequence>MTKTLLDLCIAEKNQFNCFNQQTGMNLGSKQLQNKLNALRRAFLSWKDLQSQSGLGRDKQIGGVAADPSFWDDDEVETSAGAAQLSSQPSSQPSSVKPPPFLDELYELYGCDTQDRGTLLTAGGIREVTPSMGTEANPQDLYQDPMAASSAHNLSKRPSREISVDSPPKKKSGSLEDYVRDLSETVATRSQKRGDCEQEELDRAMQLIEEDGLQEGSKLYCQALYLCRNSLYRRAFTKMKTKEGQLNWIQFNWDRENK</sequence>
<feature type="domain" description="Myb/SANT-like" evidence="2">
    <location>
        <begin position="16"/>
        <end position="72"/>
    </location>
</feature>
<evidence type="ECO:0000256" key="1">
    <source>
        <dbReference type="SAM" id="MobiDB-lite"/>
    </source>
</evidence>
<protein>
    <recommendedName>
        <fullName evidence="2">Myb/SANT-like domain-containing protein</fullName>
    </recommendedName>
</protein>
<gene>
    <name evidence="3" type="ORF">SEVIR_4G131500v2</name>
</gene>
<proteinExistence type="predicted"/>
<name>A0A4U6UY61_SETVI</name>
<dbReference type="PANTHER" id="PTHR47069">
    <property type="match status" value="1"/>
</dbReference>
<dbReference type="OMA" id="RRMFLTM"/>
<dbReference type="InterPro" id="IPR024752">
    <property type="entry name" value="Myb/SANT-like_dom"/>
</dbReference>
<keyword evidence="4" id="KW-1185">Reference proteome</keyword>
<evidence type="ECO:0000259" key="2">
    <source>
        <dbReference type="Pfam" id="PF12776"/>
    </source>
</evidence>
<evidence type="ECO:0000313" key="4">
    <source>
        <dbReference type="Proteomes" id="UP000298652"/>
    </source>
</evidence>
<feature type="compositionally biased region" description="Low complexity" evidence="1">
    <location>
        <begin position="79"/>
        <end position="95"/>
    </location>
</feature>